<dbReference type="InterPro" id="IPR001245">
    <property type="entry name" value="Ser-Thr/Tyr_kinase_cat_dom"/>
</dbReference>
<feature type="region of interest" description="Disordered" evidence="1">
    <location>
        <begin position="321"/>
        <end position="381"/>
    </location>
</feature>
<sequence>MTKPDDPQPQQHAASMKAVVMATVECSGRGRPPCTRAASTGCQPQGQRASPRTTAASAGVPAPPKPPAQLSAATSGAARALPPAAASGSMCGATWLPSPATLLADVRDMTWQPKATPGAPRHVGLWTGSWNGRLVAMKMSTLEAVSPTALRARLECAAASALPAAVQGSTAAGAYGAAAYTTTRSTASDAAAAMLQPLLTAAFRLAHRNLLRVYAVRLAPLLVESPPTSPTASAGLLASPAAGSCSVRNLWWLAATSCRTTPLHQSFMDSDSFTTTAKAAAAATVAAAAGEDGRGSGCRSQPQGAPVATPPAAASILLGSQPSAPHAARAAAPLAQAPPPPQQQQRQPDAQSHAAGVVSAGRSASAATHEAAPDADTKPNPAVAAAISGHAVTGTAVPHIVTPPVHEGGLVAQRSHTGEPLAVAAAAAVVAAMDPAVGASEATGQQQAAAARAEPPPAAAAGAGAAAAAAGAASLAAAAGDCFVMTDLLATAGGGMSSLLASSYDDMTHAPQQETLITLMDYWRDSSWRAGPVAAAAAAGATTAQQATAQAAMAAAGATEPAARSNSAQHSSVSQMQPRQQQQGAPHGVHTSQRQHCTLGAAERAPPAAAAAAAGTAASAIASGGAAADVTRPSPIRLPQTATPVPPLPGPEPPRRSQAADAKGCAMVILMEYCDHGDLHTLACSPASPFRASRAWTLHAARRALLRTAREIAAALAALHAAGIVHGALWPSNILLARSNADRRGFTVRVADAGSESLASATAANALASTARAANMTLLAPESLALGTPVSSAPADVYAFGMLLYLMAAAEMPFAGRHLGPVLMGVASGSLRPEWPMQQHAHLAPLFAACLAHKPEQRPTSEQVHMEIRSLEKVIKAAHRTAPARS</sequence>
<dbReference type="PANTHER" id="PTHR44329:SF214">
    <property type="entry name" value="PROTEIN KINASE DOMAIN-CONTAINING PROTEIN"/>
    <property type="match status" value="1"/>
</dbReference>
<dbReference type="EMBL" id="JAEHOC010000013">
    <property type="protein sequence ID" value="KAG2436325.1"/>
    <property type="molecule type" value="Genomic_DNA"/>
</dbReference>
<feature type="region of interest" description="Disordered" evidence="1">
    <location>
        <begin position="629"/>
        <end position="659"/>
    </location>
</feature>
<dbReference type="PROSITE" id="PS50011">
    <property type="entry name" value="PROTEIN_KINASE_DOM"/>
    <property type="match status" value="1"/>
</dbReference>
<feature type="compositionally biased region" description="Low complexity" evidence="1">
    <location>
        <begin position="343"/>
        <end position="367"/>
    </location>
</feature>
<dbReference type="Gene3D" id="1.10.510.10">
    <property type="entry name" value="Transferase(Phosphotransferase) domain 1"/>
    <property type="match status" value="1"/>
</dbReference>
<dbReference type="GO" id="GO:0005524">
    <property type="term" value="F:ATP binding"/>
    <property type="evidence" value="ECO:0007669"/>
    <property type="project" value="InterPro"/>
</dbReference>
<dbReference type="InterPro" id="IPR051681">
    <property type="entry name" value="Ser/Thr_Kinases-Pseudokinases"/>
</dbReference>
<feature type="compositionally biased region" description="Polar residues" evidence="1">
    <location>
        <begin position="37"/>
        <end position="56"/>
    </location>
</feature>
<dbReference type="Proteomes" id="UP000650467">
    <property type="component" value="Unassembled WGS sequence"/>
</dbReference>
<evidence type="ECO:0000259" key="2">
    <source>
        <dbReference type="PROSITE" id="PS50011"/>
    </source>
</evidence>
<name>A0A835TED3_CHLIN</name>
<dbReference type="GO" id="GO:0004674">
    <property type="term" value="F:protein serine/threonine kinase activity"/>
    <property type="evidence" value="ECO:0007669"/>
    <property type="project" value="TreeGrafter"/>
</dbReference>
<feature type="region of interest" description="Disordered" evidence="1">
    <location>
        <begin position="555"/>
        <end position="595"/>
    </location>
</feature>
<protein>
    <recommendedName>
        <fullName evidence="2">Protein kinase domain-containing protein</fullName>
    </recommendedName>
</protein>
<proteinExistence type="predicted"/>
<organism evidence="3 4">
    <name type="scientific">Chlamydomonas incerta</name>
    <dbReference type="NCBI Taxonomy" id="51695"/>
    <lineage>
        <taxon>Eukaryota</taxon>
        <taxon>Viridiplantae</taxon>
        <taxon>Chlorophyta</taxon>
        <taxon>core chlorophytes</taxon>
        <taxon>Chlorophyceae</taxon>
        <taxon>CS clade</taxon>
        <taxon>Chlamydomonadales</taxon>
        <taxon>Chlamydomonadaceae</taxon>
        <taxon>Chlamydomonas</taxon>
    </lineage>
</organism>
<reference evidence="3" key="1">
    <citation type="journal article" date="2020" name="bioRxiv">
        <title>Comparative genomics of Chlamydomonas.</title>
        <authorList>
            <person name="Craig R.J."/>
            <person name="Hasan A.R."/>
            <person name="Ness R.W."/>
            <person name="Keightley P.D."/>
        </authorList>
    </citation>
    <scope>NUCLEOTIDE SEQUENCE</scope>
    <source>
        <strain evidence="3">SAG 7.73</strain>
    </source>
</reference>
<feature type="compositionally biased region" description="Polar residues" evidence="1">
    <location>
        <begin position="564"/>
        <end position="574"/>
    </location>
</feature>
<dbReference type="SUPFAM" id="SSF56112">
    <property type="entry name" value="Protein kinase-like (PK-like)"/>
    <property type="match status" value="1"/>
</dbReference>
<dbReference type="InterPro" id="IPR000719">
    <property type="entry name" value="Prot_kinase_dom"/>
</dbReference>
<evidence type="ECO:0000313" key="3">
    <source>
        <dbReference type="EMBL" id="KAG2436325.1"/>
    </source>
</evidence>
<dbReference type="PANTHER" id="PTHR44329">
    <property type="entry name" value="SERINE/THREONINE-PROTEIN KINASE TNNI3K-RELATED"/>
    <property type="match status" value="1"/>
</dbReference>
<evidence type="ECO:0000313" key="4">
    <source>
        <dbReference type="Proteomes" id="UP000650467"/>
    </source>
</evidence>
<gene>
    <name evidence="3" type="ORF">HXX76_006635</name>
</gene>
<accession>A0A835TED3</accession>
<comment type="caution">
    <text evidence="3">The sequence shown here is derived from an EMBL/GenBank/DDBJ whole genome shotgun (WGS) entry which is preliminary data.</text>
</comment>
<feature type="region of interest" description="Disordered" evidence="1">
    <location>
        <begin position="27"/>
        <end position="76"/>
    </location>
</feature>
<dbReference type="Pfam" id="PF07714">
    <property type="entry name" value="PK_Tyr_Ser-Thr"/>
    <property type="match status" value="1"/>
</dbReference>
<evidence type="ECO:0000256" key="1">
    <source>
        <dbReference type="SAM" id="MobiDB-lite"/>
    </source>
</evidence>
<keyword evidence="4" id="KW-1185">Reference proteome</keyword>
<dbReference type="OrthoDB" id="547933at2759"/>
<feature type="domain" description="Protein kinase" evidence="2">
    <location>
        <begin position="545"/>
        <end position="868"/>
    </location>
</feature>
<dbReference type="InterPro" id="IPR011009">
    <property type="entry name" value="Kinase-like_dom_sf"/>
</dbReference>
<dbReference type="AlphaFoldDB" id="A0A835TED3"/>
<feature type="compositionally biased region" description="Low complexity" evidence="1">
    <location>
        <begin position="321"/>
        <end position="335"/>
    </location>
</feature>